<reference evidence="4 5" key="1">
    <citation type="submission" date="2017-03" db="EMBL/GenBank/DDBJ databases">
        <title>Genomes of endolithic fungi from Antarctica.</title>
        <authorList>
            <person name="Coleine C."/>
            <person name="Masonjones S."/>
            <person name="Stajich J.E."/>
        </authorList>
    </citation>
    <scope>NUCLEOTIDE SEQUENCE [LARGE SCALE GENOMIC DNA]</scope>
    <source>
        <strain evidence="4 5">CCFEE 5187</strain>
    </source>
</reference>
<dbReference type="GO" id="GO:0005789">
    <property type="term" value="C:endoplasmic reticulum membrane"/>
    <property type="evidence" value="ECO:0007669"/>
    <property type="project" value="TreeGrafter"/>
</dbReference>
<dbReference type="EMBL" id="NAJN01000407">
    <property type="protein sequence ID" value="TKA73792.1"/>
    <property type="molecule type" value="Genomic_DNA"/>
</dbReference>
<dbReference type="STRING" id="331657.A0A4U0XAT6"/>
<dbReference type="PANTHER" id="PTHR20913">
    <property type="entry name" value="TBC1 DOMAIN FAMILY MEMBER 20/GTPASE"/>
    <property type="match status" value="1"/>
</dbReference>
<proteinExistence type="predicted"/>
<dbReference type="FunFam" id="1.10.8.1310:FF:000001">
    <property type="entry name" value="TBC1 domain family, member 20"/>
    <property type="match status" value="1"/>
</dbReference>
<dbReference type="Pfam" id="PF00566">
    <property type="entry name" value="RabGAP-TBC"/>
    <property type="match status" value="1"/>
</dbReference>
<dbReference type="PROSITE" id="PS50086">
    <property type="entry name" value="TBC_RABGAP"/>
    <property type="match status" value="1"/>
</dbReference>
<keyword evidence="1" id="KW-0343">GTPase activation</keyword>
<dbReference type="InterPro" id="IPR035969">
    <property type="entry name" value="Rab-GAP_TBC_sf"/>
</dbReference>
<evidence type="ECO:0000256" key="1">
    <source>
        <dbReference type="ARBA" id="ARBA00022468"/>
    </source>
</evidence>
<comment type="caution">
    <text evidence="4">The sequence shown here is derived from an EMBL/GenBank/DDBJ whole genome shotgun (WGS) entry which is preliminary data.</text>
</comment>
<dbReference type="Gene3D" id="1.10.472.80">
    <property type="entry name" value="Ypt/Rab-GAP domain of gyp1p, domain 3"/>
    <property type="match status" value="1"/>
</dbReference>
<dbReference type="PANTHER" id="PTHR20913:SF7">
    <property type="entry name" value="RE60063P"/>
    <property type="match status" value="1"/>
</dbReference>
<dbReference type="InterPro" id="IPR045913">
    <property type="entry name" value="TBC20/Gyp8-like"/>
</dbReference>
<gene>
    <name evidence="4" type="ORF">B0A49_05142</name>
</gene>
<protein>
    <recommendedName>
        <fullName evidence="3">Rab-GAP TBC domain-containing protein</fullName>
    </recommendedName>
</protein>
<feature type="region of interest" description="Disordered" evidence="2">
    <location>
        <begin position="1"/>
        <end position="51"/>
    </location>
</feature>
<organism evidence="4 5">
    <name type="scientific">Cryomyces minteri</name>
    <dbReference type="NCBI Taxonomy" id="331657"/>
    <lineage>
        <taxon>Eukaryota</taxon>
        <taxon>Fungi</taxon>
        <taxon>Dikarya</taxon>
        <taxon>Ascomycota</taxon>
        <taxon>Pezizomycotina</taxon>
        <taxon>Dothideomycetes</taxon>
        <taxon>Dothideomycetes incertae sedis</taxon>
        <taxon>Cryomyces</taxon>
    </lineage>
</organism>
<evidence type="ECO:0000256" key="2">
    <source>
        <dbReference type="SAM" id="MobiDB-lite"/>
    </source>
</evidence>
<dbReference type="Gene3D" id="1.10.8.1310">
    <property type="match status" value="1"/>
</dbReference>
<dbReference type="AlphaFoldDB" id="A0A4U0XAT6"/>
<sequence length="447" mass="49845">MDDGLGNPSANELEDEHVAGSPIAEEGPAASPRAAVDRELSSGKPLSASWRAEPLSEAESCKVIKILEACRDRDVEALAALATSRHGLVEDEIRRAAWPVLLGCSGDAYKQQPPWQSLPPHKDEDQVRLDVNRSFVYYPSNESEKQIDHRKQELSNLITEVLRRHPSLCYFQGYHDIVQVLLLVLGADKAAHSVAHLSLLRIRDFMLPALSAAISHLKLLPSILYAQDSELCRHLSHTEPFFALAATLTLYAHDIEEYGDIARLFDFLLAREAVMSVYLFAVVVMSRKIELLEIEPDEPEMLHSVLSKLPKPLDLEALIASTVTLFNNHPPESLPNRAWRNISSYSVLKTTRTPAQLTTQTLEYGEEMFAKQAAQTGRAERRDHLRKEVGRLANKYKRPAGALGLAVAVAVLSWWMRRNGVASSAYATAGPFWDAWTRVVSSLRTVF</sequence>
<dbReference type="GO" id="GO:0005096">
    <property type="term" value="F:GTPase activator activity"/>
    <property type="evidence" value="ECO:0007669"/>
    <property type="project" value="UniProtKB-KW"/>
</dbReference>
<dbReference type="InterPro" id="IPR000195">
    <property type="entry name" value="Rab-GAP-TBC_dom"/>
</dbReference>
<name>A0A4U0XAT6_9PEZI</name>
<dbReference type="GO" id="GO:0006888">
    <property type="term" value="P:endoplasmic reticulum to Golgi vesicle-mediated transport"/>
    <property type="evidence" value="ECO:0007669"/>
    <property type="project" value="TreeGrafter"/>
</dbReference>
<evidence type="ECO:0000259" key="3">
    <source>
        <dbReference type="PROSITE" id="PS50086"/>
    </source>
</evidence>
<feature type="domain" description="Rab-GAP TBC" evidence="3">
    <location>
        <begin position="88"/>
        <end position="272"/>
    </location>
</feature>
<accession>A0A4U0XAT6</accession>
<dbReference type="FunFam" id="1.10.472.80:FF:000060">
    <property type="entry name" value="TBC domain protein, putative"/>
    <property type="match status" value="1"/>
</dbReference>
<evidence type="ECO:0000313" key="4">
    <source>
        <dbReference type="EMBL" id="TKA73792.1"/>
    </source>
</evidence>
<dbReference type="OrthoDB" id="206700at2759"/>
<evidence type="ECO:0000313" key="5">
    <source>
        <dbReference type="Proteomes" id="UP000308768"/>
    </source>
</evidence>
<keyword evidence="5" id="KW-1185">Reference proteome</keyword>
<dbReference type="SUPFAM" id="SSF47923">
    <property type="entry name" value="Ypt/Rab-GAP domain of gyp1p"/>
    <property type="match status" value="1"/>
</dbReference>
<dbReference type="SMART" id="SM00164">
    <property type="entry name" value="TBC"/>
    <property type="match status" value="1"/>
</dbReference>
<dbReference type="Proteomes" id="UP000308768">
    <property type="component" value="Unassembled WGS sequence"/>
</dbReference>